<dbReference type="Proteomes" id="UP001294444">
    <property type="component" value="Unassembled WGS sequence"/>
</dbReference>
<feature type="region of interest" description="Disordered" evidence="1">
    <location>
        <begin position="1"/>
        <end position="64"/>
    </location>
</feature>
<gene>
    <name evidence="2" type="ORF">MEPE_04230</name>
</gene>
<feature type="region of interest" description="Disordered" evidence="1">
    <location>
        <begin position="268"/>
        <end position="300"/>
    </location>
</feature>
<dbReference type="SUPFAM" id="SSF52833">
    <property type="entry name" value="Thioredoxin-like"/>
    <property type="match status" value="1"/>
</dbReference>
<keyword evidence="3" id="KW-1185">Reference proteome</keyword>
<dbReference type="CDD" id="cd02989">
    <property type="entry name" value="Phd_like_TxnDC9"/>
    <property type="match status" value="1"/>
</dbReference>
<feature type="compositionally biased region" description="Polar residues" evidence="1">
    <location>
        <begin position="23"/>
        <end position="35"/>
    </location>
</feature>
<protein>
    <submittedName>
        <fullName evidence="2">Related to PLP1 - protein involved in actin and tubulin folding</fullName>
    </submittedName>
</protein>
<feature type="compositionally biased region" description="Acidic residues" evidence="1">
    <location>
        <begin position="55"/>
        <end position="64"/>
    </location>
</feature>
<accession>A0AAJ4XPF4</accession>
<name>A0AAJ4XPF4_9BASI</name>
<feature type="compositionally biased region" description="Gly residues" evidence="1">
    <location>
        <begin position="275"/>
        <end position="285"/>
    </location>
</feature>
<dbReference type="PANTHER" id="PTHR21148">
    <property type="entry name" value="THIOREDOXIN DOMAIN-CONTAINING PROTEIN 9"/>
    <property type="match status" value="1"/>
</dbReference>
<dbReference type="Gene3D" id="3.40.30.10">
    <property type="entry name" value="Glutaredoxin"/>
    <property type="match status" value="1"/>
</dbReference>
<organism evidence="2 3">
    <name type="scientific">Melanopsichium pennsylvanicum</name>
    <dbReference type="NCBI Taxonomy" id="63383"/>
    <lineage>
        <taxon>Eukaryota</taxon>
        <taxon>Fungi</taxon>
        <taxon>Dikarya</taxon>
        <taxon>Basidiomycota</taxon>
        <taxon>Ustilaginomycotina</taxon>
        <taxon>Ustilaginomycetes</taxon>
        <taxon>Ustilaginales</taxon>
        <taxon>Ustilaginaceae</taxon>
        <taxon>Melanopsichium</taxon>
    </lineage>
</organism>
<evidence type="ECO:0000256" key="1">
    <source>
        <dbReference type="SAM" id="MobiDB-lite"/>
    </source>
</evidence>
<dbReference type="EMBL" id="OAPG01000010">
    <property type="protein sequence ID" value="SNX85521.1"/>
    <property type="molecule type" value="Genomic_DNA"/>
</dbReference>
<evidence type="ECO:0000313" key="2">
    <source>
        <dbReference type="EMBL" id="SNX85521.1"/>
    </source>
</evidence>
<dbReference type="InterPro" id="IPR036249">
    <property type="entry name" value="Thioredoxin-like_sf"/>
</dbReference>
<reference evidence="2" key="1">
    <citation type="submission" date="2023-10" db="EMBL/GenBank/DDBJ databases">
        <authorList>
            <person name="Guldener U."/>
        </authorList>
    </citation>
    <scope>NUCLEOTIDE SEQUENCE</scope>
    <source>
        <strain evidence="2">Mp4</strain>
    </source>
</reference>
<proteinExistence type="predicted"/>
<dbReference type="AlphaFoldDB" id="A0AAJ4XPF4"/>
<sequence>MVESSTTISTSSAAPAASKMTTFNQEPSHSTTFIESCTAYHPTGSRSEHDSDYEQDKDEDRDDDDDEALFAELDKELDLMEDQANFDHQGGESSLVGFDMAEFRERRIEELRSEIDAIKASQDGSSYDLSTMQHTSTASMKGLLTELTNEKDLISFSCTERQVAIHFYHPKFSRCALLDRHLTVLARLHPTTLFLKANVLNCPFLTQKLKVSVLPCLITFKDGVSKDKMIGFEELGNSDKFSTGALEWRLGQSGIIDPRENRKPIFGFGANNNDNGGGDTVGRGVVGARNHDEDDFWDDE</sequence>
<evidence type="ECO:0000313" key="3">
    <source>
        <dbReference type="Proteomes" id="UP001294444"/>
    </source>
</evidence>
<feature type="compositionally biased region" description="Low complexity" evidence="1">
    <location>
        <begin position="1"/>
        <end position="22"/>
    </location>
</feature>
<comment type="caution">
    <text evidence="2">The sequence shown here is derived from an EMBL/GenBank/DDBJ whole genome shotgun (WGS) entry which is preliminary data.</text>
</comment>